<name>A0ACB5RH36_9CLOT</name>
<protein>
    <submittedName>
        <fullName evidence="1">Uncharacterized protein</fullName>
    </submittedName>
</protein>
<proteinExistence type="predicted"/>
<accession>A0ACB5RH36</accession>
<sequence>MLFANIIVDVNISILPSNNAKVSFSPKNKIPKNILTIGSKVPSIAEDETPIISTALRSKIIDIMVEIIDIPRQHPITSKFKFKIIDLLNTPYKTRPIVDPKQRYIVTTLLSKHLIDFKLSAIKVVPYVTPESKAKKIPKILMELLLNATNEYVPRIAIIKDIIFLEFILFLNNRNSIIQTTTGYIKCKVVARPAPK</sequence>
<comment type="caution">
    <text evidence="1">The sequence shown here is derived from an EMBL/GenBank/DDBJ whole genome shotgun (WGS) entry which is preliminary data.</text>
</comment>
<gene>
    <name evidence="1" type="ORF">rsdtw13_36720</name>
</gene>
<organism evidence="1 2">
    <name type="scientific">Inconstantimicrobium mannanitabidum</name>
    <dbReference type="NCBI Taxonomy" id="1604901"/>
    <lineage>
        <taxon>Bacteria</taxon>
        <taxon>Bacillati</taxon>
        <taxon>Bacillota</taxon>
        <taxon>Clostridia</taxon>
        <taxon>Eubacteriales</taxon>
        <taxon>Clostridiaceae</taxon>
        <taxon>Inconstantimicrobium</taxon>
    </lineage>
</organism>
<dbReference type="Proteomes" id="UP001058074">
    <property type="component" value="Unassembled WGS sequence"/>
</dbReference>
<reference evidence="1" key="1">
    <citation type="journal article" date="2025" name="Int. J. Syst. Evol. Microbiol.">
        <title>Inconstantimicrobium mannanitabidum sp. nov., a novel member of the family Clostridiaceae isolated from anoxic soil under the treatment of reductive soil disinfestation.</title>
        <authorList>
            <person name="Ueki A."/>
            <person name="Tonouchi A."/>
            <person name="Honma S."/>
            <person name="Kaku N."/>
            <person name="Ueki K."/>
        </authorList>
    </citation>
    <scope>NUCLEOTIDE SEQUENCE</scope>
    <source>
        <strain evidence="1">TW13</strain>
    </source>
</reference>
<dbReference type="EMBL" id="BROD01000001">
    <property type="protein sequence ID" value="GKX68414.1"/>
    <property type="molecule type" value="Genomic_DNA"/>
</dbReference>
<evidence type="ECO:0000313" key="1">
    <source>
        <dbReference type="EMBL" id="GKX68414.1"/>
    </source>
</evidence>
<evidence type="ECO:0000313" key="2">
    <source>
        <dbReference type="Proteomes" id="UP001058074"/>
    </source>
</evidence>
<keyword evidence="2" id="KW-1185">Reference proteome</keyword>